<protein>
    <recommendedName>
        <fullName evidence="3">Histone-like protein</fullName>
    </recommendedName>
</protein>
<sequence>MFPMRGTYTEGLTMKSMIKRKVDISLNAHIEMVQQVVLDAYEIQKDRRIRHDLDPTDRGNMLYYRMLRQTGHTAVLKKLLSEKFQNENGVNIFGVFHTARERDTFFTQPRNITTGEWYEKFDRKEKTATITQFMGSKIDKADIIVFSDTLHDAKRLSVAHKMLQDNRICFTNLTLVVFLG</sequence>
<reference evidence="1 2" key="1">
    <citation type="submission" date="2020-12" db="EMBL/GenBank/DDBJ databases">
        <authorList>
            <person name="Esmael A."/>
        </authorList>
    </citation>
    <scope>NUCLEOTIDE SEQUENCE [LARGE SCALE GENOMIC DNA]</scope>
</reference>
<dbReference type="Proteomes" id="UP000595307">
    <property type="component" value="Segment"/>
</dbReference>
<accession>A0A7T7Z8B2</accession>
<evidence type="ECO:0000313" key="1">
    <source>
        <dbReference type="EMBL" id="QQO39073.1"/>
    </source>
</evidence>
<proteinExistence type="predicted"/>
<organism evidence="1 2">
    <name type="scientific">Salmonella phage SPHG3</name>
    <dbReference type="NCBI Taxonomy" id="2801526"/>
    <lineage>
        <taxon>Viruses</taxon>
        <taxon>Duplodnaviria</taxon>
        <taxon>Heunggongvirae</taxon>
        <taxon>Uroviricota</taxon>
        <taxon>Caudoviricetes</taxon>
        <taxon>Pantevenvirales</taxon>
        <taxon>Ackermannviridae</taxon>
        <taxon>Cvivirinae</taxon>
        <taxon>Kuttervirus</taxon>
        <taxon>Kuttervirus STW77</taxon>
    </lineage>
</organism>
<evidence type="ECO:0000313" key="2">
    <source>
        <dbReference type="Proteomes" id="UP000595307"/>
    </source>
</evidence>
<evidence type="ECO:0008006" key="3">
    <source>
        <dbReference type="Google" id="ProtNLM"/>
    </source>
</evidence>
<dbReference type="EMBL" id="MW388005">
    <property type="protein sequence ID" value="QQO39073.1"/>
    <property type="molecule type" value="Genomic_DNA"/>
</dbReference>
<name>A0A7T7Z8B2_9CAUD</name>